<dbReference type="GO" id="GO:0005524">
    <property type="term" value="F:ATP binding"/>
    <property type="evidence" value="ECO:0007669"/>
    <property type="project" value="UniProtKB-KW"/>
</dbReference>
<name>A0A4Z2CLR7_SCHJA</name>
<dbReference type="EMBL" id="SKCS01000583">
    <property type="protein sequence ID" value="TNN05156.1"/>
    <property type="molecule type" value="Genomic_DNA"/>
</dbReference>
<evidence type="ECO:0000313" key="1">
    <source>
        <dbReference type="EMBL" id="TNN05156.1"/>
    </source>
</evidence>
<keyword evidence="2" id="KW-1185">Reference proteome</keyword>
<comment type="caution">
    <text evidence="1">The sequence shown here is derived from an EMBL/GenBank/DDBJ whole genome shotgun (WGS) entry which is preliminary data.</text>
</comment>
<feature type="non-terminal residue" evidence="1">
    <location>
        <position position="206"/>
    </location>
</feature>
<gene>
    <name evidence="1" type="ORF">EWB00_009614</name>
</gene>
<evidence type="ECO:0000313" key="2">
    <source>
        <dbReference type="Proteomes" id="UP000311919"/>
    </source>
</evidence>
<protein>
    <submittedName>
        <fullName evidence="1">ATP-binding cassette transporter</fullName>
    </submittedName>
</protein>
<sequence>CGANTQETFPKKAVRDRPQAVVPWALRSRFQVSKTDTNLPSFSDSDHALVRARICLRLTGRRKDIAIKPLRDLLNDNKANNIFQEQLEKQYGERVSDCHPEAGWNDIKKAVETAMISASKVNHKARMKPWISVASTELMDARKLIPPGSEHDEERSELRRRLIKSLRNDREQWWVAKAKTMGKAAAIGNSRQLFRLIKETGIRDPN</sequence>
<dbReference type="AlphaFoldDB" id="A0A4Z2CLR7"/>
<proteinExistence type="predicted"/>
<feature type="non-terminal residue" evidence="1">
    <location>
        <position position="1"/>
    </location>
</feature>
<dbReference type="Proteomes" id="UP000311919">
    <property type="component" value="Unassembled WGS sequence"/>
</dbReference>
<accession>A0A4Z2CLR7</accession>
<organism evidence="1 2">
    <name type="scientific">Schistosoma japonicum</name>
    <name type="common">Blood fluke</name>
    <dbReference type="NCBI Taxonomy" id="6182"/>
    <lineage>
        <taxon>Eukaryota</taxon>
        <taxon>Metazoa</taxon>
        <taxon>Spiralia</taxon>
        <taxon>Lophotrochozoa</taxon>
        <taxon>Platyhelminthes</taxon>
        <taxon>Trematoda</taxon>
        <taxon>Digenea</taxon>
        <taxon>Strigeidida</taxon>
        <taxon>Schistosomatoidea</taxon>
        <taxon>Schistosomatidae</taxon>
        <taxon>Schistosoma</taxon>
    </lineage>
</organism>
<keyword evidence="1" id="KW-0547">Nucleotide-binding</keyword>
<reference evidence="1 2" key="1">
    <citation type="submission" date="2019-03" db="EMBL/GenBank/DDBJ databases">
        <title>An improved genome assembly of the fluke Schistosoma japonicum.</title>
        <authorList>
            <person name="Hu W."/>
            <person name="Luo F."/>
            <person name="Yin M."/>
            <person name="Mo X."/>
            <person name="Sun C."/>
            <person name="Wu Q."/>
            <person name="Zhu B."/>
            <person name="Xiang M."/>
            <person name="Wang J."/>
            <person name="Wang Y."/>
            <person name="Zhang T."/>
            <person name="Xu B."/>
            <person name="Zheng H."/>
            <person name="Feng Z."/>
        </authorList>
    </citation>
    <scope>NUCLEOTIDE SEQUENCE [LARGE SCALE GENOMIC DNA]</scope>
    <source>
        <strain evidence="1">HuSjv2</strain>
        <tissue evidence="1">Worms</tissue>
    </source>
</reference>
<dbReference type="OrthoDB" id="6253503at2759"/>
<keyword evidence="1" id="KW-0067">ATP-binding</keyword>